<evidence type="ECO:0000313" key="1">
    <source>
        <dbReference type="EMBL" id="ERH23625.1"/>
    </source>
</evidence>
<organism evidence="1 2">
    <name type="scientific">Actinomyces johnsonii F0510</name>
    <dbReference type="NCBI Taxonomy" id="1227262"/>
    <lineage>
        <taxon>Bacteria</taxon>
        <taxon>Bacillati</taxon>
        <taxon>Actinomycetota</taxon>
        <taxon>Actinomycetes</taxon>
        <taxon>Actinomycetales</taxon>
        <taxon>Actinomycetaceae</taxon>
        <taxon>Actinomyces</taxon>
    </lineage>
</organism>
<dbReference type="EMBL" id="AWSD01000009">
    <property type="protein sequence ID" value="ERH23625.1"/>
    <property type="molecule type" value="Genomic_DNA"/>
</dbReference>
<dbReference type="Proteomes" id="UP000016498">
    <property type="component" value="Unassembled WGS sequence"/>
</dbReference>
<accession>U1Q6Y3</accession>
<protein>
    <recommendedName>
        <fullName evidence="3">NYN domain-containing protein</fullName>
    </recommendedName>
</protein>
<comment type="caution">
    <text evidence="1">The sequence shown here is derived from an EMBL/GenBank/DDBJ whole genome shotgun (WGS) entry which is preliminary data.</text>
</comment>
<reference evidence="1 2" key="1">
    <citation type="submission" date="2013-06" db="EMBL/GenBank/DDBJ databases">
        <authorList>
            <person name="Weinstock G."/>
            <person name="Sodergren E."/>
            <person name="Lobos E.A."/>
            <person name="Fulton L."/>
            <person name="Fulton R."/>
            <person name="Courtney L."/>
            <person name="Fronick C."/>
            <person name="O'Laughlin M."/>
            <person name="Godfrey J."/>
            <person name="Wilson R.M."/>
            <person name="Miner T."/>
            <person name="Farmer C."/>
            <person name="Delehaunty K."/>
            <person name="Cordes M."/>
            <person name="Minx P."/>
            <person name="Tomlinson C."/>
            <person name="Chen J."/>
            <person name="Wollam A."/>
            <person name="Pepin K.H."/>
            <person name="Bhonagiri V."/>
            <person name="Zhang X."/>
            <person name="Warren W."/>
            <person name="Mitreva M."/>
            <person name="Mardis E.R."/>
            <person name="Wilson R.K."/>
        </authorList>
    </citation>
    <scope>NUCLEOTIDE SEQUENCE [LARGE SCALE GENOMIC DNA]</scope>
    <source>
        <strain evidence="1 2">F0510</strain>
    </source>
</reference>
<sequence length="228" mass="26473">MLRTVIVMDYQNVHLTAHDIFNRQSSKHYALIHPMQFAETAIRRRNELQREGYPHAVLKKVMVFRGLPHVDYDWEQHRRCTAQADQWRRDGAIVELRDLKYSFQMTATGLPATDVNHRKIPIGPGVEKGIDVLVALTCLREALRHDIDLVVMASRDTDLVPTLDTVFDMRTEDSTVARIETVSWFDKEAARQGRFAGGNLRPTRPRRIWNTNLDRSSFEASRDRNDYT</sequence>
<name>U1Q6Y3_9ACTO</name>
<dbReference type="PATRIC" id="fig|1227262.3.peg.76"/>
<proteinExistence type="predicted"/>
<dbReference type="HOGENOM" id="CLU_1320084_0_0_11"/>
<dbReference type="Gene3D" id="3.40.50.1010">
    <property type="entry name" value="5'-nuclease"/>
    <property type="match status" value="1"/>
</dbReference>
<gene>
    <name evidence="1" type="ORF">HMPREF1549_00095</name>
</gene>
<evidence type="ECO:0008006" key="3">
    <source>
        <dbReference type="Google" id="ProtNLM"/>
    </source>
</evidence>
<dbReference type="AlphaFoldDB" id="U1Q6Y3"/>
<evidence type="ECO:0000313" key="2">
    <source>
        <dbReference type="Proteomes" id="UP000016498"/>
    </source>
</evidence>